<name>A0ABW9WW43_9FIRM</name>
<evidence type="ECO:0000313" key="3">
    <source>
        <dbReference type="Proteomes" id="UP000474718"/>
    </source>
</evidence>
<sequence>MSTAEEVKARITVPEVLLRYGLPTSSRGRIPCPIHQGEDPNFAYTDGRFHCFVCGAGGSVIDLVMGLFGITYPQALVRLDEDFGLGLMRGQRDERTRRKAAEVAQKRAQERRRREDGKKVYQSLTAAFCAEIRGLRLGEERPSQWNGEGEPPALPASWVEAAHRIPYLEYWLEENSNFERWEANSHRSHSNSQLHSGGLPGGDGPL</sequence>
<feature type="domain" description="Zinc finger CHC2-type" evidence="1">
    <location>
        <begin position="32"/>
        <end position="80"/>
    </location>
</feature>
<dbReference type="RefSeq" id="WP_161213434.1">
    <property type="nucleotide sequence ID" value="NZ_WWVX01000005.1"/>
</dbReference>
<dbReference type="InterPro" id="IPR002694">
    <property type="entry name" value="Znf_CHC2"/>
</dbReference>
<proteinExistence type="predicted"/>
<evidence type="ECO:0000259" key="1">
    <source>
        <dbReference type="SMART" id="SM00400"/>
    </source>
</evidence>
<comment type="caution">
    <text evidence="2">The sequence shown here is derived from an EMBL/GenBank/DDBJ whole genome shotgun (WGS) entry which is preliminary data.</text>
</comment>
<gene>
    <name evidence="2" type="ORF">GT747_08020</name>
</gene>
<dbReference type="Pfam" id="PF01807">
    <property type="entry name" value="Zn_ribbon_DnaG"/>
    <property type="match status" value="1"/>
</dbReference>
<keyword evidence="3" id="KW-1185">Reference proteome</keyword>
<dbReference type="EMBL" id="WWVX01000005">
    <property type="protein sequence ID" value="MZL69699.1"/>
    <property type="molecule type" value="Genomic_DNA"/>
</dbReference>
<dbReference type="SMART" id="SM00400">
    <property type="entry name" value="ZnF_CHCC"/>
    <property type="match status" value="1"/>
</dbReference>
<evidence type="ECO:0000313" key="2">
    <source>
        <dbReference type="EMBL" id="MZL69699.1"/>
    </source>
</evidence>
<dbReference type="Gene3D" id="3.90.580.10">
    <property type="entry name" value="Zinc finger, CHC2-type domain"/>
    <property type="match status" value="1"/>
</dbReference>
<accession>A0ABW9WW43</accession>
<reference evidence="2 3" key="1">
    <citation type="journal article" date="2019" name="Nat. Med.">
        <title>A library of human gut bacterial isolates paired with longitudinal multiomics data enables mechanistic microbiome research.</title>
        <authorList>
            <person name="Poyet M."/>
            <person name="Groussin M."/>
            <person name="Gibbons S.M."/>
            <person name="Avila-Pacheco J."/>
            <person name="Jiang X."/>
            <person name="Kearney S.M."/>
            <person name="Perrotta A.R."/>
            <person name="Berdy B."/>
            <person name="Zhao S."/>
            <person name="Lieberman T.D."/>
            <person name="Swanson P.K."/>
            <person name="Smith M."/>
            <person name="Roesemann S."/>
            <person name="Alexander J.E."/>
            <person name="Rich S.A."/>
            <person name="Livny J."/>
            <person name="Vlamakis H."/>
            <person name="Clish C."/>
            <person name="Bullock K."/>
            <person name="Deik A."/>
            <person name="Scott J."/>
            <person name="Pierce K.A."/>
            <person name="Xavier R.J."/>
            <person name="Alm E.J."/>
        </authorList>
    </citation>
    <scope>NUCLEOTIDE SEQUENCE [LARGE SCALE GENOMIC DNA]</scope>
    <source>
        <strain evidence="2 3">BIOML-A2</strain>
    </source>
</reference>
<protein>
    <recommendedName>
        <fullName evidence="1">Zinc finger CHC2-type domain-containing protein</fullName>
    </recommendedName>
</protein>
<dbReference type="Proteomes" id="UP000474718">
    <property type="component" value="Unassembled WGS sequence"/>
</dbReference>
<dbReference type="InterPro" id="IPR036977">
    <property type="entry name" value="DNA_primase_Znf_CHC2"/>
</dbReference>
<organism evidence="2 3">
    <name type="scientific">Bittarella massiliensis</name>
    <name type="common">ex Durand et al. 2017</name>
    <dbReference type="NCBI Taxonomy" id="1720313"/>
    <lineage>
        <taxon>Bacteria</taxon>
        <taxon>Bacillati</taxon>
        <taxon>Bacillota</taxon>
        <taxon>Clostridia</taxon>
        <taxon>Eubacteriales</taxon>
        <taxon>Oscillospiraceae</taxon>
        <taxon>Bittarella (ex Durand et al. 2017)</taxon>
    </lineage>
</organism>
<dbReference type="SUPFAM" id="SSF57783">
    <property type="entry name" value="Zinc beta-ribbon"/>
    <property type="match status" value="1"/>
</dbReference>